<organism evidence="3 4">
    <name type="scientific">Paramecium tetraurelia</name>
    <dbReference type="NCBI Taxonomy" id="5888"/>
    <lineage>
        <taxon>Eukaryota</taxon>
        <taxon>Sar</taxon>
        <taxon>Alveolata</taxon>
        <taxon>Ciliophora</taxon>
        <taxon>Intramacronucleata</taxon>
        <taxon>Oligohymenophorea</taxon>
        <taxon>Peniculida</taxon>
        <taxon>Parameciidae</taxon>
        <taxon>Paramecium</taxon>
    </lineage>
</organism>
<reference evidence="3 4" key="1">
    <citation type="journal article" date="2006" name="Nature">
        <title>Global trends of whole-genome duplications revealed by the ciliate Paramecium tetraurelia.</title>
        <authorList>
            <consortium name="Genoscope"/>
            <person name="Aury J.-M."/>
            <person name="Jaillon O."/>
            <person name="Duret L."/>
            <person name="Noel B."/>
            <person name="Jubin C."/>
            <person name="Porcel B.M."/>
            <person name="Segurens B."/>
            <person name="Daubin V."/>
            <person name="Anthouard V."/>
            <person name="Aiach N."/>
            <person name="Arnaiz O."/>
            <person name="Billaut A."/>
            <person name="Beisson J."/>
            <person name="Blanc I."/>
            <person name="Bouhouche K."/>
            <person name="Camara F."/>
            <person name="Duharcourt S."/>
            <person name="Guigo R."/>
            <person name="Gogendeau D."/>
            <person name="Katinka M."/>
            <person name="Keller A.-M."/>
            <person name="Kissmehl R."/>
            <person name="Klotz C."/>
            <person name="Koll F."/>
            <person name="Le Moue A."/>
            <person name="Lepere C."/>
            <person name="Malinsky S."/>
            <person name="Nowacki M."/>
            <person name="Nowak J.K."/>
            <person name="Plattner H."/>
            <person name="Poulain J."/>
            <person name="Ruiz F."/>
            <person name="Serrano V."/>
            <person name="Zagulski M."/>
            <person name="Dessen P."/>
            <person name="Betermier M."/>
            <person name="Weissenbach J."/>
            <person name="Scarpelli C."/>
            <person name="Schachter V."/>
            <person name="Sperling L."/>
            <person name="Meyer E."/>
            <person name="Cohen J."/>
            <person name="Wincker P."/>
        </authorList>
    </citation>
    <scope>NUCLEOTIDE SEQUENCE [LARGE SCALE GENOMIC DNA]</scope>
    <source>
        <strain evidence="3 4">Stock d4-2</strain>
    </source>
</reference>
<name>A0D1A4_PARTE</name>
<keyword evidence="2" id="KW-0472">Membrane</keyword>
<protein>
    <submittedName>
        <fullName evidence="3">Uncharacterized protein</fullName>
    </submittedName>
</protein>
<keyword evidence="4" id="KW-1185">Reference proteome</keyword>
<accession>A0D1A4</accession>
<evidence type="ECO:0000256" key="1">
    <source>
        <dbReference type="SAM" id="MobiDB-lite"/>
    </source>
</evidence>
<dbReference type="KEGG" id="ptm:GSPATT00012345001"/>
<proteinExistence type="predicted"/>
<dbReference type="InParanoid" id="A0D1A4"/>
<feature type="transmembrane region" description="Helical" evidence="2">
    <location>
        <begin position="356"/>
        <end position="378"/>
    </location>
</feature>
<dbReference type="Proteomes" id="UP000000600">
    <property type="component" value="Unassembled WGS sequence"/>
</dbReference>
<dbReference type="AlphaFoldDB" id="A0D1A4"/>
<feature type="compositionally biased region" description="Basic residues" evidence="1">
    <location>
        <begin position="220"/>
        <end position="239"/>
    </location>
</feature>
<dbReference type="HOGENOM" id="CLU_563191_0_0_1"/>
<feature type="transmembrane region" description="Helical" evidence="2">
    <location>
        <begin position="398"/>
        <end position="416"/>
    </location>
</feature>
<keyword evidence="2" id="KW-1133">Transmembrane helix</keyword>
<evidence type="ECO:0000313" key="4">
    <source>
        <dbReference type="Proteomes" id="UP000000600"/>
    </source>
</evidence>
<dbReference type="EMBL" id="CT868252">
    <property type="protein sequence ID" value="CAK76821.1"/>
    <property type="molecule type" value="Genomic_DNA"/>
</dbReference>
<sequence>MNQDDHNSNEHKVEKQLHYYDQEWPQQPPSLSPRFTPQQCYLFPPQNMSNFNLHAEPEFQDKNKPKYPFRKLSAGDAPDEEDQFRQPYNPYYQQVPPQMKYPQNNPFMQMKYPVPYPPPWYRHPYPPFYYPPFDSSTSVQSQPTCAILKGLSPFNAIARKANVQNYTANASPTIGSAHRAAIAPNAKIESTIPMKDQKPSKKPYSEIQKPSLRSSPIMANKHKSSQNPNRRKNKARKPKKDAIVRNQNAKRNIVNAIVLIKNVLICANAKTVQTKRNHQRNYLIQNQIIILQLSNSYKNRKLSKKKIRSLKKSKKKKFKLKSILKIKKRKKRIDNHFYVYIIYHCKKSNRFLHIKLAVFLGNIYLRVIYSVEFTFQIFHNFFHLLNNRTQHQSITNNTFFIVFIIFWNWLLCLALMKNFETNNQFPNPLNNLPCVQVNDRSMPKILKELQTSHSQSYKLPRKAQIHTSLSFPLEFYSFSLFYPNV</sequence>
<evidence type="ECO:0000313" key="3">
    <source>
        <dbReference type="EMBL" id="CAK76821.1"/>
    </source>
</evidence>
<gene>
    <name evidence="3" type="ORF">GSPATT00012345001</name>
</gene>
<feature type="region of interest" description="Disordered" evidence="1">
    <location>
        <begin position="185"/>
        <end position="246"/>
    </location>
</feature>
<keyword evidence="2" id="KW-0812">Transmembrane</keyword>
<dbReference type="RefSeq" id="XP_001444218.1">
    <property type="nucleotide sequence ID" value="XM_001444181.1"/>
</dbReference>
<dbReference type="GeneID" id="5030003"/>
<evidence type="ECO:0000256" key="2">
    <source>
        <dbReference type="SAM" id="Phobius"/>
    </source>
</evidence>